<dbReference type="SUPFAM" id="SSF55073">
    <property type="entry name" value="Nucleotide cyclase"/>
    <property type="match status" value="1"/>
</dbReference>
<dbReference type="SMART" id="SM00267">
    <property type="entry name" value="GGDEF"/>
    <property type="match status" value="1"/>
</dbReference>
<dbReference type="Gene3D" id="3.30.70.270">
    <property type="match status" value="1"/>
</dbReference>
<gene>
    <name evidence="11" type="ORF">F4695_000456</name>
</gene>
<proteinExistence type="predicted"/>
<evidence type="ECO:0000256" key="3">
    <source>
        <dbReference type="ARBA" id="ARBA00022989"/>
    </source>
</evidence>
<comment type="caution">
    <text evidence="11">The sequence shown here is derived from an EMBL/GenBank/DDBJ whole genome shotgun (WGS) entry which is preliminary data.</text>
</comment>
<dbReference type="AlphaFoldDB" id="A0A7X0MPV2"/>
<dbReference type="GO" id="GO:0016020">
    <property type="term" value="C:membrane"/>
    <property type="evidence" value="ECO:0007669"/>
    <property type="project" value="UniProtKB-SubCell"/>
</dbReference>
<evidence type="ECO:0000256" key="6">
    <source>
        <dbReference type="SAM" id="Phobius"/>
    </source>
</evidence>
<feature type="domain" description="PAC" evidence="7">
    <location>
        <begin position="389"/>
        <end position="440"/>
    </location>
</feature>
<evidence type="ECO:0000256" key="1">
    <source>
        <dbReference type="ARBA" id="ARBA00004370"/>
    </source>
</evidence>
<dbReference type="RefSeq" id="WP_184653591.1">
    <property type="nucleotide sequence ID" value="NZ_JACHBU010000001.1"/>
</dbReference>
<feature type="transmembrane region" description="Helical" evidence="6">
    <location>
        <begin position="272"/>
        <end position="294"/>
    </location>
</feature>
<dbReference type="InterPro" id="IPR035965">
    <property type="entry name" value="PAS-like_dom_sf"/>
</dbReference>
<evidence type="ECO:0000256" key="4">
    <source>
        <dbReference type="ARBA" id="ARBA00023136"/>
    </source>
</evidence>
<dbReference type="PANTHER" id="PTHR44757">
    <property type="entry name" value="DIGUANYLATE CYCLASE DGCP"/>
    <property type="match status" value="1"/>
</dbReference>
<dbReference type="InterPro" id="IPR029787">
    <property type="entry name" value="Nucleotide_cyclase"/>
</dbReference>
<dbReference type="GO" id="GO:0007165">
    <property type="term" value="P:signal transduction"/>
    <property type="evidence" value="ECO:0007669"/>
    <property type="project" value="UniProtKB-ARBA"/>
</dbReference>
<dbReference type="EMBL" id="JACHBU010000001">
    <property type="protein sequence ID" value="MBB6507137.1"/>
    <property type="molecule type" value="Genomic_DNA"/>
</dbReference>
<feature type="domain" description="GGDEF" evidence="10">
    <location>
        <begin position="491"/>
        <end position="624"/>
    </location>
</feature>
<evidence type="ECO:0000313" key="12">
    <source>
        <dbReference type="Proteomes" id="UP000585437"/>
    </source>
</evidence>
<evidence type="ECO:0000256" key="2">
    <source>
        <dbReference type="ARBA" id="ARBA00022692"/>
    </source>
</evidence>
<dbReference type="PROSITE" id="PS50839">
    <property type="entry name" value="CHASE"/>
    <property type="match status" value="1"/>
</dbReference>
<dbReference type="CDD" id="cd01948">
    <property type="entry name" value="EAL"/>
    <property type="match status" value="1"/>
</dbReference>
<dbReference type="Gene3D" id="3.20.20.450">
    <property type="entry name" value="EAL domain"/>
    <property type="match status" value="1"/>
</dbReference>
<dbReference type="InterPro" id="IPR001633">
    <property type="entry name" value="EAL_dom"/>
</dbReference>
<dbReference type="InterPro" id="IPR043128">
    <property type="entry name" value="Rev_trsase/Diguanyl_cyclase"/>
</dbReference>
<dbReference type="SMART" id="SM01079">
    <property type="entry name" value="CHASE"/>
    <property type="match status" value="1"/>
</dbReference>
<keyword evidence="2 6" id="KW-0812">Transmembrane</keyword>
<dbReference type="Gene3D" id="3.30.450.20">
    <property type="entry name" value="PAS domain"/>
    <property type="match status" value="1"/>
</dbReference>
<protein>
    <submittedName>
        <fullName evidence="11">Diguanylate cyclase (GGDEF)-like protein</fullName>
    </submittedName>
</protein>
<evidence type="ECO:0000313" key="11">
    <source>
        <dbReference type="EMBL" id="MBB6507137.1"/>
    </source>
</evidence>
<feature type="domain" description="CHASE" evidence="8">
    <location>
        <begin position="118"/>
        <end position="204"/>
    </location>
</feature>
<feature type="coiled-coil region" evidence="5">
    <location>
        <begin position="431"/>
        <end position="462"/>
    </location>
</feature>
<dbReference type="SMART" id="SM00052">
    <property type="entry name" value="EAL"/>
    <property type="match status" value="1"/>
</dbReference>
<dbReference type="Gene3D" id="3.30.450.350">
    <property type="entry name" value="CHASE domain"/>
    <property type="match status" value="1"/>
</dbReference>
<evidence type="ECO:0000259" key="9">
    <source>
        <dbReference type="PROSITE" id="PS50883"/>
    </source>
</evidence>
<evidence type="ECO:0000259" key="7">
    <source>
        <dbReference type="PROSITE" id="PS50113"/>
    </source>
</evidence>
<dbReference type="CDD" id="cd01949">
    <property type="entry name" value="GGDEF"/>
    <property type="match status" value="1"/>
</dbReference>
<dbReference type="GO" id="GO:0003824">
    <property type="term" value="F:catalytic activity"/>
    <property type="evidence" value="ECO:0007669"/>
    <property type="project" value="UniProtKB-ARBA"/>
</dbReference>
<dbReference type="Pfam" id="PF00990">
    <property type="entry name" value="GGDEF"/>
    <property type="match status" value="1"/>
</dbReference>
<feature type="transmembrane region" description="Helical" evidence="6">
    <location>
        <begin position="21"/>
        <end position="39"/>
    </location>
</feature>
<dbReference type="SUPFAM" id="SSF55785">
    <property type="entry name" value="PYP-like sensor domain (PAS domain)"/>
    <property type="match status" value="1"/>
</dbReference>
<dbReference type="InterPro" id="IPR013655">
    <property type="entry name" value="PAS_fold_3"/>
</dbReference>
<dbReference type="InterPro" id="IPR000160">
    <property type="entry name" value="GGDEF_dom"/>
</dbReference>
<evidence type="ECO:0000256" key="5">
    <source>
        <dbReference type="SAM" id="Coils"/>
    </source>
</evidence>
<dbReference type="Pfam" id="PF03924">
    <property type="entry name" value="CHASE"/>
    <property type="match status" value="1"/>
</dbReference>
<dbReference type="InterPro" id="IPR042240">
    <property type="entry name" value="CHASE_sf"/>
</dbReference>
<dbReference type="SUPFAM" id="SSF141868">
    <property type="entry name" value="EAL domain-like"/>
    <property type="match status" value="1"/>
</dbReference>
<dbReference type="InterPro" id="IPR035919">
    <property type="entry name" value="EAL_sf"/>
</dbReference>
<dbReference type="NCBIfam" id="TIGR00254">
    <property type="entry name" value="GGDEF"/>
    <property type="match status" value="1"/>
</dbReference>
<dbReference type="Pfam" id="PF00563">
    <property type="entry name" value="EAL"/>
    <property type="match status" value="1"/>
</dbReference>
<dbReference type="PROSITE" id="PS50113">
    <property type="entry name" value="PAC"/>
    <property type="match status" value="1"/>
</dbReference>
<dbReference type="Pfam" id="PF08447">
    <property type="entry name" value="PAS_3"/>
    <property type="match status" value="1"/>
</dbReference>
<keyword evidence="12" id="KW-1185">Reference proteome</keyword>
<evidence type="ECO:0000259" key="10">
    <source>
        <dbReference type="PROSITE" id="PS50887"/>
    </source>
</evidence>
<keyword evidence="3 6" id="KW-1133">Transmembrane helix</keyword>
<reference evidence="11 12" key="1">
    <citation type="submission" date="2020-08" db="EMBL/GenBank/DDBJ databases">
        <title>The Agave Microbiome: Exploring the role of microbial communities in plant adaptations to desert environments.</title>
        <authorList>
            <person name="Partida-Martinez L.P."/>
        </authorList>
    </citation>
    <scope>NUCLEOTIDE SEQUENCE [LARGE SCALE GENOMIC DNA]</scope>
    <source>
        <strain evidence="11 12">AS3.12</strain>
    </source>
</reference>
<dbReference type="PROSITE" id="PS50883">
    <property type="entry name" value="EAL"/>
    <property type="match status" value="1"/>
</dbReference>
<keyword evidence="5" id="KW-0175">Coiled coil</keyword>
<dbReference type="InterPro" id="IPR006189">
    <property type="entry name" value="CHASE_dom"/>
</dbReference>
<dbReference type="PROSITE" id="PS50887">
    <property type="entry name" value="GGDEF"/>
    <property type="match status" value="1"/>
</dbReference>
<dbReference type="PANTHER" id="PTHR44757:SF2">
    <property type="entry name" value="BIOFILM ARCHITECTURE MAINTENANCE PROTEIN MBAA"/>
    <property type="match status" value="1"/>
</dbReference>
<dbReference type="Proteomes" id="UP000585437">
    <property type="component" value="Unassembled WGS sequence"/>
</dbReference>
<evidence type="ECO:0000259" key="8">
    <source>
        <dbReference type="PROSITE" id="PS50839"/>
    </source>
</evidence>
<keyword evidence="4 6" id="KW-0472">Membrane</keyword>
<name>A0A7X0MPV2_9HYPH</name>
<sequence>MLFSSSMIKPGRSRERRFYRFGWYLPAFIMVAAVIFGIVRADLEERAQYMAQQRLVASEQLARVSSSLETNIRGNVNLVQGLVAAIAANPSITQTQFAALSERVFAVPSQLKNVAVAPDLVIRYVYPYDQNKQLVGRDYTADPKRSVSVMEAIKRRSTTIAGPVELAQGGLGLLARYPVFSQANGHFWGIVSSVIDVERLFRDIDLDTERQPLSIAISRRPAPVAKDVFTGDPAIFSADAVRARIELGYDTWYLAAVPKAGWQTTPPDIGWLYAYATLIALCIVAPMIWVGILMRQRNRHIVDLQHREEQFETIHHRLTLALEASQIGVWEYEGATDRLFWDERLKDLYSAPPGKDIFTYEDWRSTVHPDDIETAENRLNEVIGATEPYITQFRIVRPSGEIRHIRAHGKAYKTSGGVERVVGANWDVTDDVNLQIELREERARAEEQNERLRATRRTLQHQSLHDALTGLPNRRFLDQFMEASNATTHSHRLAFIHFDLDRFKEVNDTLGHAAGDEVLRQTTARLLELIGHDEFVSRIGGDEFVVVTSGPAPEERAKHLGRSIVKAIAKPMTIDGQECHVGCSAGIAMQTLAFEEPRQLLINADVALYEAKKRGRNRAEVFSESLLLTAIQVKRTSDELLAAIENDQIVPFFQPQFDAVTLDIVGVEALARWVHPTRGLLAPEAFLDIAEGLHRSGEIDALILEKALFQATRWRARGLAVPRVSVNVSAQRLKDENLLEQLSHLSFAPGSIAFELLESISFEGNDRGLRKIIGTLKDLGIDIELDDFGSGHASIVSLLELGPKRLKIDRQLISPLQASGPQHRLVASIIEIGRSQGIEIVAEGVETEAHMDILRGLGCQVLQGYAFAEPMSPDAFMDFAAHWQQGRVPATAVPTRKLA</sequence>
<feature type="domain" description="EAL" evidence="9">
    <location>
        <begin position="633"/>
        <end position="884"/>
    </location>
</feature>
<dbReference type="InterPro" id="IPR000700">
    <property type="entry name" value="PAS-assoc_C"/>
</dbReference>
<accession>A0A7X0MPV2</accession>
<dbReference type="Gene3D" id="2.10.70.100">
    <property type="match status" value="1"/>
</dbReference>
<organism evidence="11 12">
    <name type="scientific">Rhizobium soli</name>
    <dbReference type="NCBI Taxonomy" id="424798"/>
    <lineage>
        <taxon>Bacteria</taxon>
        <taxon>Pseudomonadati</taxon>
        <taxon>Pseudomonadota</taxon>
        <taxon>Alphaproteobacteria</taxon>
        <taxon>Hyphomicrobiales</taxon>
        <taxon>Rhizobiaceae</taxon>
        <taxon>Rhizobium/Agrobacterium group</taxon>
        <taxon>Rhizobium</taxon>
    </lineage>
</organism>
<comment type="subcellular location">
    <subcellularLocation>
        <location evidence="1">Membrane</location>
    </subcellularLocation>
</comment>
<dbReference type="InterPro" id="IPR052155">
    <property type="entry name" value="Biofilm_reg_signaling"/>
</dbReference>